<proteinExistence type="predicted"/>
<feature type="compositionally biased region" description="Basic and acidic residues" evidence="1">
    <location>
        <begin position="262"/>
        <end position="279"/>
    </location>
</feature>
<evidence type="ECO:0000256" key="1">
    <source>
        <dbReference type="SAM" id="MobiDB-lite"/>
    </source>
</evidence>
<evidence type="ECO:0000313" key="2">
    <source>
        <dbReference type="EMBL" id="KAK5166436.1"/>
    </source>
</evidence>
<gene>
    <name evidence="2" type="ORF">LTR77_007979</name>
</gene>
<dbReference type="AlphaFoldDB" id="A0AAV9P4B0"/>
<feature type="region of interest" description="Disordered" evidence="1">
    <location>
        <begin position="157"/>
        <end position="178"/>
    </location>
</feature>
<feature type="region of interest" description="Disordered" evidence="1">
    <location>
        <begin position="1"/>
        <end position="20"/>
    </location>
</feature>
<evidence type="ECO:0000313" key="3">
    <source>
        <dbReference type="Proteomes" id="UP001337655"/>
    </source>
</evidence>
<feature type="compositionally biased region" description="Basic and acidic residues" evidence="1">
    <location>
        <begin position="365"/>
        <end position="380"/>
    </location>
</feature>
<comment type="caution">
    <text evidence="2">The sequence shown here is derived from an EMBL/GenBank/DDBJ whole genome shotgun (WGS) entry which is preliminary data.</text>
</comment>
<dbReference type="Proteomes" id="UP001337655">
    <property type="component" value="Unassembled WGS sequence"/>
</dbReference>
<name>A0AAV9P4B0_9PEZI</name>
<keyword evidence="3" id="KW-1185">Reference proteome</keyword>
<reference evidence="2 3" key="1">
    <citation type="submission" date="2023-08" db="EMBL/GenBank/DDBJ databases">
        <title>Black Yeasts Isolated from many extreme environments.</title>
        <authorList>
            <person name="Coleine C."/>
            <person name="Stajich J.E."/>
            <person name="Selbmann L."/>
        </authorList>
    </citation>
    <scope>NUCLEOTIDE SEQUENCE [LARGE SCALE GENOMIC DNA]</scope>
    <source>
        <strain evidence="2 3">CCFEE 5935</strain>
    </source>
</reference>
<accession>A0AAV9P4B0</accession>
<feature type="compositionally biased region" description="Basic and acidic residues" evidence="1">
    <location>
        <begin position="287"/>
        <end position="322"/>
    </location>
</feature>
<feature type="compositionally biased region" description="Acidic residues" evidence="1">
    <location>
        <begin position="347"/>
        <end position="362"/>
    </location>
</feature>
<dbReference type="RefSeq" id="XP_064656318.1">
    <property type="nucleotide sequence ID" value="XM_064805213.1"/>
</dbReference>
<organism evidence="2 3">
    <name type="scientific">Saxophila tyrrhenica</name>
    <dbReference type="NCBI Taxonomy" id="1690608"/>
    <lineage>
        <taxon>Eukaryota</taxon>
        <taxon>Fungi</taxon>
        <taxon>Dikarya</taxon>
        <taxon>Ascomycota</taxon>
        <taxon>Pezizomycotina</taxon>
        <taxon>Dothideomycetes</taxon>
        <taxon>Dothideomycetidae</taxon>
        <taxon>Mycosphaerellales</taxon>
        <taxon>Extremaceae</taxon>
        <taxon>Saxophila</taxon>
    </lineage>
</organism>
<feature type="region of interest" description="Disordered" evidence="1">
    <location>
        <begin position="42"/>
        <end position="64"/>
    </location>
</feature>
<feature type="compositionally biased region" description="Basic residues" evidence="1">
    <location>
        <begin position="323"/>
        <end position="332"/>
    </location>
</feature>
<protein>
    <submittedName>
        <fullName evidence="2">Uncharacterized protein</fullName>
    </submittedName>
</protein>
<sequence>MSRTASSSYEHWPDDATLTSSTTMASISGYTKHNGMRECEYEPANTDKASTTTGTTTTAKLKSKGEKMKAAEIEAAPEAPLLAPAPPAHIAQPYQYSYPPRYSYCAPSPQYPYFPNPSFIVPAPAYYGLPVLQLQHPYDLPPGYCYVPAYAPAVESRADTKGEGNGGKKKSKKLETMKWQGRTKAEVEEDNMKIAVKEGAYKKRKIEPVGLGDDQPVWVVLGNGSHALRMYSEAKEMKGEWHKDPRFKGSLYLVCEQDKVEGNGKEKAEGKDYQAESKGGKGGKKGGNGDEKKSGKKDNERKDEKGSEEKDENKKDGADAGKGKKGGKKGKKGGNGGKKQGGKEEQTPDESEGENAEGEEGGEGSAKDARPKEKKCTCGK</sequence>
<feature type="region of interest" description="Disordered" evidence="1">
    <location>
        <begin position="262"/>
        <end position="380"/>
    </location>
</feature>
<dbReference type="GeneID" id="89929313"/>
<feature type="compositionally biased region" description="Low complexity" evidence="1">
    <location>
        <begin position="46"/>
        <end position="60"/>
    </location>
</feature>
<dbReference type="EMBL" id="JAVRRT010000013">
    <property type="protein sequence ID" value="KAK5166436.1"/>
    <property type="molecule type" value="Genomic_DNA"/>
</dbReference>